<name>A0A372JHE2_9ACTN</name>
<dbReference type="AlphaFoldDB" id="A0A372JHE2"/>
<keyword evidence="3" id="KW-0963">Cytoplasm</keyword>
<organism evidence="8 9">
    <name type="scientific">Actinomadura logoneensis</name>
    <dbReference type="NCBI Taxonomy" id="2293572"/>
    <lineage>
        <taxon>Bacteria</taxon>
        <taxon>Bacillati</taxon>
        <taxon>Actinomycetota</taxon>
        <taxon>Actinomycetes</taxon>
        <taxon>Streptosporangiales</taxon>
        <taxon>Thermomonosporaceae</taxon>
        <taxon>Actinomadura</taxon>
    </lineage>
</organism>
<dbReference type="SUPFAM" id="SSF56784">
    <property type="entry name" value="HAD-like"/>
    <property type="match status" value="1"/>
</dbReference>
<keyword evidence="4" id="KW-0479">Metal-binding</keyword>
<evidence type="ECO:0000256" key="1">
    <source>
        <dbReference type="ARBA" id="ARBA00004496"/>
    </source>
</evidence>
<comment type="similarity">
    <text evidence="2">Belongs to the GmhB family.</text>
</comment>
<sequence>TRRVPVRRGPVRRGAAVVAGVAWAALTAEFAAARIRPGPATVSEIVRMAVTSAVIPPAAVAHRVRGTFRHRDAAVWRPRPVVLFDRDDTLIRDVPYNGDPEKVEPVPGARAALDRLRGEGLAVGVVTNQSGVARGTLTEDDVRRVNRRVEELLGRFDVWEVCPHGADDGCGCRKPAPGMVERAARRLGVAPSDCVLIGDIGADVAAARA</sequence>
<reference evidence="8 9" key="1">
    <citation type="submission" date="2018-08" db="EMBL/GenBank/DDBJ databases">
        <title>Actinomadura jelena sp. nov., a novel Actinomycete isolated from soil in Chad.</title>
        <authorList>
            <person name="Shi L."/>
        </authorList>
    </citation>
    <scope>NUCLEOTIDE SEQUENCE [LARGE SCALE GENOMIC DNA]</scope>
    <source>
        <strain evidence="8 9">NEAU-G17</strain>
    </source>
</reference>
<gene>
    <name evidence="8" type="ORF">DZF91_22750</name>
</gene>
<dbReference type="GO" id="GO:0016791">
    <property type="term" value="F:phosphatase activity"/>
    <property type="evidence" value="ECO:0007669"/>
    <property type="project" value="InterPro"/>
</dbReference>
<dbReference type="PANTHER" id="PTHR42891">
    <property type="entry name" value="D-GLYCERO-BETA-D-MANNO-HEPTOSE-1,7-BISPHOSPHATE 7-PHOSPHATASE"/>
    <property type="match status" value="1"/>
</dbReference>
<dbReference type="Pfam" id="PF00702">
    <property type="entry name" value="Hydrolase"/>
    <property type="match status" value="1"/>
</dbReference>
<feature type="non-terminal residue" evidence="8">
    <location>
        <position position="209"/>
    </location>
</feature>
<dbReference type="Proteomes" id="UP000261811">
    <property type="component" value="Unassembled WGS sequence"/>
</dbReference>
<keyword evidence="9" id="KW-1185">Reference proteome</keyword>
<proteinExistence type="inferred from homology"/>
<dbReference type="InterPro" id="IPR023214">
    <property type="entry name" value="HAD_sf"/>
</dbReference>
<dbReference type="GO" id="GO:0046872">
    <property type="term" value="F:metal ion binding"/>
    <property type="evidence" value="ECO:0007669"/>
    <property type="project" value="UniProtKB-KW"/>
</dbReference>
<dbReference type="PANTHER" id="PTHR42891:SF1">
    <property type="entry name" value="D-GLYCERO-BETA-D-MANNO-HEPTOSE-1,7-BISPHOSPHATE 7-PHOSPHATASE"/>
    <property type="match status" value="1"/>
</dbReference>
<keyword evidence="5 8" id="KW-0378">Hydrolase</keyword>
<feature type="non-terminal residue" evidence="8">
    <location>
        <position position="1"/>
    </location>
</feature>
<comment type="subcellular location">
    <subcellularLocation>
        <location evidence="1">Cytoplasm</location>
    </subcellularLocation>
</comment>
<evidence type="ECO:0000256" key="7">
    <source>
        <dbReference type="ARBA" id="ARBA00031828"/>
    </source>
</evidence>
<evidence type="ECO:0000313" key="9">
    <source>
        <dbReference type="Proteomes" id="UP000261811"/>
    </source>
</evidence>
<dbReference type="NCBIfam" id="TIGR01662">
    <property type="entry name" value="HAD-SF-IIIA"/>
    <property type="match status" value="1"/>
</dbReference>
<dbReference type="InterPro" id="IPR036412">
    <property type="entry name" value="HAD-like_sf"/>
</dbReference>
<dbReference type="GO" id="GO:0005737">
    <property type="term" value="C:cytoplasm"/>
    <property type="evidence" value="ECO:0007669"/>
    <property type="project" value="UniProtKB-SubCell"/>
</dbReference>
<keyword evidence="6" id="KW-0119">Carbohydrate metabolism</keyword>
<dbReference type="OrthoDB" id="9781367at2"/>
<dbReference type="GO" id="GO:0005975">
    <property type="term" value="P:carbohydrate metabolic process"/>
    <property type="evidence" value="ECO:0007669"/>
    <property type="project" value="InterPro"/>
</dbReference>
<protein>
    <recommendedName>
        <fullName evidence="7">D,D-heptose 1,7-bisphosphate phosphatase</fullName>
    </recommendedName>
</protein>
<dbReference type="EMBL" id="QURH01000365">
    <property type="protein sequence ID" value="RFU39370.1"/>
    <property type="molecule type" value="Genomic_DNA"/>
</dbReference>
<evidence type="ECO:0000256" key="3">
    <source>
        <dbReference type="ARBA" id="ARBA00022490"/>
    </source>
</evidence>
<evidence type="ECO:0000256" key="6">
    <source>
        <dbReference type="ARBA" id="ARBA00023277"/>
    </source>
</evidence>
<dbReference type="InterPro" id="IPR006549">
    <property type="entry name" value="HAD-SF_hydro_IIIA"/>
</dbReference>
<evidence type="ECO:0000256" key="2">
    <source>
        <dbReference type="ARBA" id="ARBA00005628"/>
    </source>
</evidence>
<dbReference type="InterPro" id="IPR006543">
    <property type="entry name" value="Histidinol-phos"/>
</dbReference>
<dbReference type="Gene3D" id="3.40.50.1000">
    <property type="entry name" value="HAD superfamily/HAD-like"/>
    <property type="match status" value="1"/>
</dbReference>
<evidence type="ECO:0000256" key="4">
    <source>
        <dbReference type="ARBA" id="ARBA00022723"/>
    </source>
</evidence>
<dbReference type="InterPro" id="IPR004446">
    <property type="entry name" value="Heptose_bisP_phosphatase"/>
</dbReference>
<accession>A0A372JHE2</accession>
<dbReference type="NCBIfam" id="TIGR01656">
    <property type="entry name" value="Histidinol-ppas"/>
    <property type="match status" value="1"/>
</dbReference>
<comment type="caution">
    <text evidence="8">The sequence shown here is derived from an EMBL/GenBank/DDBJ whole genome shotgun (WGS) entry which is preliminary data.</text>
</comment>
<evidence type="ECO:0000256" key="5">
    <source>
        <dbReference type="ARBA" id="ARBA00022801"/>
    </source>
</evidence>
<evidence type="ECO:0000313" key="8">
    <source>
        <dbReference type="EMBL" id="RFU39370.1"/>
    </source>
</evidence>